<keyword evidence="2" id="KW-1185">Reference proteome</keyword>
<dbReference type="Proteomes" id="UP000887159">
    <property type="component" value="Unassembled WGS sequence"/>
</dbReference>
<reference evidence="1" key="1">
    <citation type="submission" date="2020-08" db="EMBL/GenBank/DDBJ databases">
        <title>Multicomponent nature underlies the extraordinary mechanical properties of spider dragline silk.</title>
        <authorList>
            <person name="Kono N."/>
            <person name="Nakamura H."/>
            <person name="Mori M."/>
            <person name="Yoshida Y."/>
            <person name="Ohtoshi R."/>
            <person name="Malay A.D."/>
            <person name="Moran D.A.P."/>
            <person name="Tomita M."/>
            <person name="Numata K."/>
            <person name="Arakawa K."/>
        </authorList>
    </citation>
    <scope>NUCLEOTIDE SEQUENCE</scope>
</reference>
<dbReference type="AlphaFoldDB" id="A0A8X6RPZ5"/>
<evidence type="ECO:0000313" key="1">
    <source>
        <dbReference type="EMBL" id="GFX95451.1"/>
    </source>
</evidence>
<accession>A0A8X6RPZ5</accession>
<comment type="caution">
    <text evidence="1">The sequence shown here is derived from an EMBL/GenBank/DDBJ whole genome shotgun (WGS) entry which is preliminary data.</text>
</comment>
<proteinExistence type="predicted"/>
<name>A0A8X6RPZ5_TRICX</name>
<dbReference type="EMBL" id="BMAU01021186">
    <property type="protein sequence ID" value="GFX95451.1"/>
    <property type="molecule type" value="Genomic_DNA"/>
</dbReference>
<protein>
    <submittedName>
        <fullName evidence="1">Uncharacterized protein</fullName>
    </submittedName>
</protein>
<organism evidence="1 2">
    <name type="scientific">Trichonephila clavipes</name>
    <name type="common">Golden silk orbweaver</name>
    <name type="synonym">Nephila clavipes</name>
    <dbReference type="NCBI Taxonomy" id="2585209"/>
    <lineage>
        <taxon>Eukaryota</taxon>
        <taxon>Metazoa</taxon>
        <taxon>Ecdysozoa</taxon>
        <taxon>Arthropoda</taxon>
        <taxon>Chelicerata</taxon>
        <taxon>Arachnida</taxon>
        <taxon>Araneae</taxon>
        <taxon>Araneomorphae</taxon>
        <taxon>Entelegynae</taxon>
        <taxon>Araneoidea</taxon>
        <taxon>Nephilidae</taxon>
        <taxon>Trichonephila</taxon>
    </lineage>
</organism>
<sequence>MVFFVNGSSLLAEKQLSRDNIRVGDNPGFFFRCCSKKENGTRSLRRSPKMHLDEHCTDCLSTVPLIPSEYLKDNGKGPPVVIEERDGLIF</sequence>
<gene>
    <name evidence="1" type="ORF">TNCV_3685031</name>
</gene>
<evidence type="ECO:0000313" key="2">
    <source>
        <dbReference type="Proteomes" id="UP000887159"/>
    </source>
</evidence>